<reference evidence="2" key="1">
    <citation type="journal article" date="2019" name="Int. J. Syst. Evol. Microbiol.">
        <title>The Global Catalogue of Microorganisms (GCM) 10K type strain sequencing project: providing services to taxonomists for standard genome sequencing and annotation.</title>
        <authorList>
            <consortium name="The Broad Institute Genomics Platform"/>
            <consortium name="The Broad Institute Genome Sequencing Center for Infectious Disease"/>
            <person name="Wu L."/>
            <person name="Ma J."/>
        </authorList>
    </citation>
    <scope>NUCLEOTIDE SEQUENCE [LARGE SCALE GENOMIC DNA]</scope>
    <source>
        <strain evidence="2">JCM 17338</strain>
    </source>
</reference>
<dbReference type="Proteomes" id="UP001501081">
    <property type="component" value="Unassembled WGS sequence"/>
</dbReference>
<dbReference type="Gene3D" id="3.40.50.2300">
    <property type="match status" value="2"/>
</dbReference>
<comment type="caution">
    <text evidence="1">The sequence shown here is derived from an EMBL/GenBank/DDBJ whole genome shotgun (WGS) entry which is preliminary data.</text>
</comment>
<evidence type="ECO:0008006" key="3">
    <source>
        <dbReference type="Google" id="ProtNLM"/>
    </source>
</evidence>
<protein>
    <recommendedName>
        <fullName evidence="3">Amino acid ABC transporter substrate-binding protein</fullName>
    </recommendedName>
</protein>
<organism evidence="1 2">
    <name type="scientific">Pedobacter ginsengiterrae</name>
    <dbReference type="NCBI Taxonomy" id="871696"/>
    <lineage>
        <taxon>Bacteria</taxon>
        <taxon>Pseudomonadati</taxon>
        <taxon>Bacteroidota</taxon>
        <taxon>Sphingobacteriia</taxon>
        <taxon>Sphingobacteriales</taxon>
        <taxon>Sphingobacteriaceae</taxon>
        <taxon>Pedobacter</taxon>
    </lineage>
</organism>
<dbReference type="SUPFAM" id="SSF53822">
    <property type="entry name" value="Periplasmic binding protein-like I"/>
    <property type="match status" value="1"/>
</dbReference>
<keyword evidence="2" id="KW-1185">Reference proteome</keyword>
<dbReference type="InterPro" id="IPR028082">
    <property type="entry name" value="Peripla_BP_I"/>
</dbReference>
<evidence type="ECO:0000313" key="1">
    <source>
        <dbReference type="EMBL" id="GAA3969661.1"/>
    </source>
</evidence>
<accession>A0ABP7PSA7</accession>
<proteinExistence type="predicted"/>
<name>A0ABP7PSA7_9SPHI</name>
<dbReference type="EMBL" id="BAABAK010000011">
    <property type="protein sequence ID" value="GAA3969661.1"/>
    <property type="molecule type" value="Genomic_DNA"/>
</dbReference>
<evidence type="ECO:0000313" key="2">
    <source>
        <dbReference type="Proteomes" id="UP001501081"/>
    </source>
</evidence>
<sequence length="391" mass="44362">MILGACSPKVLTPKTETKKTEEKEKTAEKKGIKKFSQANVSLLVPFKLNEVNLRSMSKAEAEKYAMPIDFYQGFKMGLDSVAASGLNFKLNVFDTQDNNARIGSLYQNENFKKSNLVVGPVFPDGLKYIANYSKLNKVAVVSPLAASQPSDFDNPNLISVVSNIGLHSKKIAAYIAKTYNPSNTVIVIINPKKTEDEQFANPLRSYFQAQTNNKFVVQEYASAFTFETRMIKGKQYVVVITSSDRAFVLPTIEKLYKLKNLPSGGYNINLFGHPLWSKQNYPTDKLQDLNTIISSSYKVDYKSSNVISFVKKYRSRYGFEPGEYAFKGFDVAYFFGKVLASYGEDYLEYLTKEKYKGLQNNFTFIHDEQYGYINTSLMLLRYKNFALNIIE</sequence>
<gene>
    <name evidence="1" type="ORF">GCM10022246_22890</name>
</gene>
<dbReference type="CDD" id="cd06268">
    <property type="entry name" value="PBP1_ABC_transporter_LIVBP-like"/>
    <property type="match status" value="1"/>
</dbReference>